<dbReference type="EMBL" id="BKCJ010282284">
    <property type="protein sequence ID" value="GEZ46610.1"/>
    <property type="molecule type" value="Genomic_DNA"/>
</dbReference>
<feature type="region of interest" description="Disordered" evidence="1">
    <location>
        <begin position="25"/>
        <end position="70"/>
    </location>
</feature>
<accession>A0A699IKL8</accession>
<feature type="compositionally biased region" description="Low complexity" evidence="1">
    <location>
        <begin position="55"/>
        <end position="70"/>
    </location>
</feature>
<evidence type="ECO:0000313" key="2">
    <source>
        <dbReference type="EMBL" id="GEZ46610.1"/>
    </source>
</evidence>
<organism evidence="2">
    <name type="scientific">Tanacetum cinerariifolium</name>
    <name type="common">Dalmatian daisy</name>
    <name type="synonym">Chrysanthemum cinerariifolium</name>
    <dbReference type="NCBI Taxonomy" id="118510"/>
    <lineage>
        <taxon>Eukaryota</taxon>
        <taxon>Viridiplantae</taxon>
        <taxon>Streptophyta</taxon>
        <taxon>Embryophyta</taxon>
        <taxon>Tracheophyta</taxon>
        <taxon>Spermatophyta</taxon>
        <taxon>Magnoliopsida</taxon>
        <taxon>eudicotyledons</taxon>
        <taxon>Gunneridae</taxon>
        <taxon>Pentapetalae</taxon>
        <taxon>asterids</taxon>
        <taxon>campanulids</taxon>
        <taxon>Asterales</taxon>
        <taxon>Asteraceae</taxon>
        <taxon>Asteroideae</taxon>
        <taxon>Anthemideae</taxon>
        <taxon>Anthemidinae</taxon>
        <taxon>Tanacetum</taxon>
    </lineage>
</organism>
<feature type="compositionally biased region" description="Acidic residues" evidence="1">
    <location>
        <begin position="141"/>
        <end position="151"/>
    </location>
</feature>
<protein>
    <submittedName>
        <fullName evidence="2">Uncharacterized protein</fullName>
    </submittedName>
</protein>
<feature type="compositionally biased region" description="Acidic residues" evidence="1">
    <location>
        <begin position="29"/>
        <end position="38"/>
    </location>
</feature>
<feature type="non-terminal residue" evidence="2">
    <location>
        <position position="1"/>
    </location>
</feature>
<proteinExistence type="predicted"/>
<gene>
    <name evidence="2" type="ORF">Tci_518583</name>
</gene>
<reference evidence="2" key="1">
    <citation type="journal article" date="2019" name="Sci. Rep.">
        <title>Draft genome of Tanacetum cinerariifolium, the natural source of mosquito coil.</title>
        <authorList>
            <person name="Yamashiro T."/>
            <person name="Shiraishi A."/>
            <person name="Satake H."/>
            <person name="Nakayama K."/>
        </authorList>
    </citation>
    <scope>NUCLEOTIDE SEQUENCE</scope>
</reference>
<evidence type="ECO:0000256" key="1">
    <source>
        <dbReference type="SAM" id="MobiDB-lite"/>
    </source>
</evidence>
<feature type="region of interest" description="Disordered" evidence="1">
    <location>
        <begin position="134"/>
        <end position="204"/>
    </location>
</feature>
<sequence>QSSRVPIPLLEDPYEAIRQAYFVGKDTESEPFEGEAETPESPHTVAPPTCHVGESEGSGTSGARSTSSNSTMPLSLDHLLTHTTHVLVLSPRRIACMAVRVPPMMSPSLPVSIAEMAAMPDLAFRKRFRSSYDSLPSPTFPEDEVVEENSDSDSKSEDAEDQGPIAKDEDPAAGDEGLDARDEGPSFRVESLSLGGDETIPEGQQRAAPVVETAVGEHLGLGYGALRLQDIASRDGQMPSVFDLGQASGSVPESERLERVSALRQPTLTTWIHPEDGIVYIDDPAYPPPTLPVQTQPSPKWSSSSLPISLAPYIVPLPISSPMISLTVPSSVASPATAEAEGFLNELGAQVEMQSGAVKDEIFSQSYQFRSLEHEQERTAMMFGALWRPVLELETWAWRVDTQMANMSRAEYDDHRLV</sequence>
<dbReference type="AlphaFoldDB" id="A0A699IKL8"/>
<name>A0A699IKL8_TANCI</name>
<comment type="caution">
    <text evidence="2">The sequence shown here is derived from an EMBL/GenBank/DDBJ whole genome shotgun (WGS) entry which is preliminary data.</text>
</comment>